<evidence type="ECO:0000256" key="9">
    <source>
        <dbReference type="ARBA" id="ARBA00022824"/>
    </source>
</evidence>
<dbReference type="EC" id="2.4.1.256" evidence="4 14"/>
<keyword evidence="10 14" id="KW-1133">Transmembrane helix</keyword>
<keyword evidence="9" id="KW-0256">Endoplasmic reticulum</keyword>
<dbReference type="InterPro" id="IPR016900">
    <property type="entry name" value="Alg10"/>
</dbReference>
<feature type="transmembrane region" description="Helical" evidence="14">
    <location>
        <begin position="402"/>
        <end position="421"/>
    </location>
</feature>
<dbReference type="VEuPathDB" id="FungiDB:LELG_02835"/>
<evidence type="ECO:0000256" key="4">
    <source>
        <dbReference type="ARBA" id="ARBA00011967"/>
    </source>
</evidence>
<sequence>MPLVVSSQFQMQRRLAKVKVLCTLAFYLFVGYIFLLTTKHLQDPFIDEIFHLRQCQVYCAYNFSIWDNKITTPPGLYILGLIYTKLLEFITMTHGLCQNDNVLRSLNLSGGLLALPFIAKKIKQSNVNRFWTVNIIAQPLLFTYYSLFYTDVWSTVLVLGSLAFVTTRSKQHPIWSAQLGFASLWLRQTNIVWLAFIATVYIDRQIVRDSGVCNRIIQFVKTTFKSHLQLLGYIVNFALFALFIKYNGGITFGDKDNHKVQLHLVQIFYCFTFVNFFTWPIWLSKKTLSLYIKFLVGNYGINLVFNMLASWAIFYIINNFTIVHPFLLADNRHYTFYIFRRLLNTKYSTYLAVPVYHFVTYNCVATIYRAGHQFGLSPILILGFITATILTITPSPLFEPRYYIVPLLIFRLFIAPSTGYANLLEFIWLNIINAITSLVFFNYTFTWWSEPGKIQRIIW</sequence>
<comment type="similarity">
    <text evidence="3 14">Belongs to the ALG10 glucosyltransferase family.</text>
</comment>
<gene>
    <name evidence="15" type="ORF">LELG_02835</name>
</gene>
<dbReference type="GO" id="GO:0005789">
    <property type="term" value="C:endoplasmic reticulum membrane"/>
    <property type="evidence" value="ECO:0007669"/>
    <property type="project" value="UniProtKB-SubCell"/>
</dbReference>
<keyword evidence="6 14" id="KW-0328">Glycosyltransferase</keyword>
<evidence type="ECO:0000313" key="16">
    <source>
        <dbReference type="Proteomes" id="UP000001996"/>
    </source>
</evidence>
<evidence type="ECO:0000256" key="13">
    <source>
        <dbReference type="ARBA" id="ARBA00048064"/>
    </source>
</evidence>
<evidence type="ECO:0000256" key="2">
    <source>
        <dbReference type="ARBA" id="ARBA00004922"/>
    </source>
</evidence>
<proteinExistence type="inferred from homology"/>
<dbReference type="HOGENOM" id="CLU_017053_1_0_1"/>
<dbReference type="AlphaFoldDB" id="A5DZP8"/>
<dbReference type="EMBL" id="CH981526">
    <property type="protein sequence ID" value="EDK44656.1"/>
    <property type="molecule type" value="Genomic_DNA"/>
</dbReference>
<evidence type="ECO:0000256" key="11">
    <source>
        <dbReference type="ARBA" id="ARBA00023136"/>
    </source>
</evidence>
<reference evidence="15 16" key="1">
    <citation type="journal article" date="2009" name="Nature">
        <title>Evolution of pathogenicity and sexual reproduction in eight Candida genomes.</title>
        <authorList>
            <person name="Butler G."/>
            <person name="Rasmussen M.D."/>
            <person name="Lin M.F."/>
            <person name="Santos M.A."/>
            <person name="Sakthikumar S."/>
            <person name="Munro C.A."/>
            <person name="Rheinbay E."/>
            <person name="Grabherr M."/>
            <person name="Forche A."/>
            <person name="Reedy J.L."/>
            <person name="Agrafioti I."/>
            <person name="Arnaud M.B."/>
            <person name="Bates S."/>
            <person name="Brown A.J."/>
            <person name="Brunke S."/>
            <person name="Costanzo M.C."/>
            <person name="Fitzpatrick D.A."/>
            <person name="de Groot P.W."/>
            <person name="Harris D."/>
            <person name="Hoyer L.L."/>
            <person name="Hube B."/>
            <person name="Klis F.M."/>
            <person name="Kodira C."/>
            <person name="Lennard N."/>
            <person name="Logue M.E."/>
            <person name="Martin R."/>
            <person name="Neiman A.M."/>
            <person name="Nikolaou E."/>
            <person name="Quail M.A."/>
            <person name="Quinn J."/>
            <person name="Santos M.C."/>
            <person name="Schmitzberger F.F."/>
            <person name="Sherlock G."/>
            <person name="Shah P."/>
            <person name="Silverstein K.A."/>
            <person name="Skrzypek M.S."/>
            <person name="Soll D."/>
            <person name="Staggs R."/>
            <person name="Stansfield I."/>
            <person name="Stumpf M.P."/>
            <person name="Sudbery P.E."/>
            <person name="Srikantha T."/>
            <person name="Zeng Q."/>
            <person name="Berman J."/>
            <person name="Berriman M."/>
            <person name="Heitman J."/>
            <person name="Gow N.A."/>
            <person name="Lorenz M.C."/>
            <person name="Birren B.W."/>
            <person name="Kellis M."/>
            <person name="Cuomo C.A."/>
        </authorList>
    </citation>
    <scope>NUCLEOTIDE SEQUENCE [LARGE SCALE GENOMIC DNA]</scope>
    <source>
        <strain evidence="16">ATCC 11503 / BCRC 21390 / CBS 2605 / JCM 1781 / NBRC 1676 / NRRL YB-4239</strain>
    </source>
</reference>
<comment type="catalytic activity">
    <reaction evidence="13">
        <text>an alpha-D-Glc-(1-&gt;3)-alpha-D-Glc-(1-&gt;3)-alpha-D-Man-(1-&gt;2)-alpha-D-Man-(1-&gt;2)-alpha-D-Man-(1-&gt;3)-[alpha-D-Man-(1-&gt;2)-alpha-D-Man-(1-&gt;3)-[alpha-D-Man-(1-&gt;2)-alpha-D-Man-(1-&gt;6)]-alpha-D-Man-(1-&gt;6)]-beta-D-Man-(1-&gt;4)-beta-D-GlcNAc-(1-&gt;4)-alpha-D-GlcNAc-diphospho-di-trans,poly-cis-dolichol + a di-trans,poly-cis-dolichyl beta-D-glucosyl phosphate = a alpha-D-Glc-(1-&gt;2)-alpha-D-Glc-(1-&gt;3)-alpha-D-Glc-(1-&gt;3)-alpha-D-Man-(1-&gt;2)-alpha-D-Man-(1-&gt;2)-alpha-D-Man-(1-&gt;3)-[alpha-D-Man-(1-&gt;2)-alpha-D-Man-(1-&gt;3)-[alpha-D-Man-(1-&gt;2)-alpha-D-Man-(1-&gt;6)]-alpha-D-Man-(1-&gt;6)]-beta-D-Man-(1-&gt;4)-beta-D-GlcNAc-(1-&gt;4)-alpha-D-GlcNAc-diphospho-di-trans,poly-cis-dolichol + a di-trans,poly-cis-dolichyl phosphate + H(+)</text>
        <dbReference type="Rhea" id="RHEA:29543"/>
        <dbReference type="Rhea" id="RHEA-COMP:19498"/>
        <dbReference type="Rhea" id="RHEA-COMP:19502"/>
        <dbReference type="Rhea" id="RHEA-COMP:19512"/>
        <dbReference type="Rhea" id="RHEA-COMP:19522"/>
        <dbReference type="ChEBI" id="CHEBI:15378"/>
        <dbReference type="ChEBI" id="CHEBI:57525"/>
        <dbReference type="ChEBI" id="CHEBI:57683"/>
        <dbReference type="ChEBI" id="CHEBI:132522"/>
        <dbReference type="ChEBI" id="CHEBI:132523"/>
        <dbReference type="EC" id="2.4.1.256"/>
    </reaction>
    <physiologicalReaction direction="left-to-right" evidence="13">
        <dbReference type="Rhea" id="RHEA:29544"/>
    </physiologicalReaction>
</comment>
<evidence type="ECO:0000256" key="12">
    <source>
        <dbReference type="ARBA" id="ARBA00044727"/>
    </source>
</evidence>
<dbReference type="PANTHER" id="PTHR12989">
    <property type="entry name" value="ALPHA-1,2-GLUCOSYLTRANSFERASE ALG10"/>
    <property type="match status" value="1"/>
</dbReference>
<dbReference type="eggNOG" id="KOG2642">
    <property type="taxonomic scope" value="Eukaryota"/>
</dbReference>
<keyword evidence="7 15" id="KW-0808">Transferase</keyword>
<dbReference type="Pfam" id="PF04922">
    <property type="entry name" value="DIE2_ALG10"/>
    <property type="match status" value="1"/>
</dbReference>
<evidence type="ECO:0000256" key="6">
    <source>
        <dbReference type="ARBA" id="ARBA00022676"/>
    </source>
</evidence>
<dbReference type="InParanoid" id="A5DZP8"/>
<feature type="transmembrane region" description="Helical" evidence="14">
    <location>
        <begin position="20"/>
        <end position="37"/>
    </location>
</feature>
<keyword evidence="8 14" id="KW-0812">Transmembrane</keyword>
<feature type="transmembrane region" description="Helical" evidence="14">
    <location>
        <begin position="260"/>
        <end position="283"/>
    </location>
</feature>
<evidence type="ECO:0000313" key="15">
    <source>
        <dbReference type="EMBL" id="EDK44656.1"/>
    </source>
</evidence>
<organism evidence="15 16">
    <name type="scientific">Lodderomyces elongisporus (strain ATCC 11503 / CBS 2605 / JCM 1781 / NBRC 1676 / NRRL YB-4239)</name>
    <name type="common">Yeast</name>
    <name type="synonym">Saccharomyces elongisporus</name>
    <dbReference type="NCBI Taxonomy" id="379508"/>
    <lineage>
        <taxon>Eukaryota</taxon>
        <taxon>Fungi</taxon>
        <taxon>Dikarya</taxon>
        <taxon>Ascomycota</taxon>
        <taxon>Saccharomycotina</taxon>
        <taxon>Pichiomycetes</taxon>
        <taxon>Debaryomycetaceae</taxon>
        <taxon>Candida/Lodderomyces clade</taxon>
        <taxon>Lodderomyces</taxon>
    </lineage>
</organism>
<dbReference type="PANTHER" id="PTHR12989:SF10">
    <property type="entry name" value="DOL-P-GLC:GLC(2)MAN(9)GLCNAC(2)-PP-DOL ALPHA-1,2-GLUCOSYLTRANSFERASE-RELATED"/>
    <property type="match status" value="1"/>
</dbReference>
<dbReference type="STRING" id="379508.A5DZP8"/>
<keyword evidence="16" id="KW-1185">Reference proteome</keyword>
<evidence type="ECO:0000256" key="8">
    <source>
        <dbReference type="ARBA" id="ARBA00022692"/>
    </source>
</evidence>
<feature type="transmembrane region" description="Helical" evidence="14">
    <location>
        <begin position="179"/>
        <end position="202"/>
    </location>
</feature>
<dbReference type="Proteomes" id="UP000001996">
    <property type="component" value="Unassembled WGS sequence"/>
</dbReference>
<evidence type="ECO:0000256" key="14">
    <source>
        <dbReference type="PIRNR" id="PIRNR028810"/>
    </source>
</evidence>
<name>A5DZP8_LODEL</name>
<dbReference type="OMA" id="VWDSKIT"/>
<feature type="transmembrane region" description="Helical" evidence="14">
    <location>
        <begin position="374"/>
        <end position="393"/>
    </location>
</feature>
<dbReference type="OrthoDB" id="4769at2759"/>
<comment type="caution">
    <text evidence="14">Lacks conserved residue(s) required for the propagation of feature annotation.</text>
</comment>
<feature type="transmembrane region" description="Helical" evidence="14">
    <location>
        <begin position="303"/>
        <end position="328"/>
    </location>
</feature>
<accession>A5DZP8</accession>
<evidence type="ECO:0000256" key="7">
    <source>
        <dbReference type="ARBA" id="ARBA00022679"/>
    </source>
</evidence>
<dbReference type="GO" id="GO:0006488">
    <property type="term" value="P:dolichol-linked oligosaccharide biosynthetic process"/>
    <property type="evidence" value="ECO:0007669"/>
    <property type="project" value="UniProtKB-UniRule"/>
</dbReference>
<evidence type="ECO:0000256" key="1">
    <source>
        <dbReference type="ARBA" id="ARBA00004477"/>
    </source>
</evidence>
<comment type="function">
    <text evidence="12">Dol-P-Glc:Glc(2)Man(9)GlcNAc(2)-PP-Dol alpha-1,2-glucosyltransferase that operates in the biosynthetic pathway of dolichol-linked oligosaccharides, the glycan precursors employed in protein asparagine (N)-glycosylation. The assembly of dolichol-linked oligosaccharides begins on the cytosolic side of the endoplasmic reticulum membrane and finishes in its lumen. The sequential addition of sugars to dolichol pyrophosphate produces dolichol-linked oligosaccharides containing fourteen sugars, including two GlcNAcs, nine mannoses and three glucoses. Once assembled, the oligosaccharide is transferred from the lipid to nascent proteins by oligosaccharyltransferases. In the lumen of the endoplasmic reticulum, adds the third and last glucose residue from dolichyl phosphate glucose (Dol-P-Glc) onto the lipid-linked oligosaccharide intermediate Glc(2)Man(9)GlcNAc(2)-PP-Dol to produce Glc(3)Man(9)GlcNAc(2)-PP-Dol.</text>
</comment>
<feature type="transmembrane region" description="Helical" evidence="14">
    <location>
        <begin position="230"/>
        <end position="248"/>
    </location>
</feature>
<dbReference type="UniPathway" id="UPA00378"/>
<feature type="transmembrane region" description="Helical" evidence="14">
    <location>
        <begin position="427"/>
        <end position="448"/>
    </location>
</feature>
<dbReference type="GO" id="GO:0106073">
    <property type="term" value="F:dolichyl pyrophosphate Glc2Man9GlcNAc2 alpha-1,2-glucosyltransferase activity"/>
    <property type="evidence" value="ECO:0007669"/>
    <property type="project" value="UniProtKB-UniRule"/>
</dbReference>
<evidence type="ECO:0000256" key="3">
    <source>
        <dbReference type="ARBA" id="ARBA00010600"/>
    </source>
</evidence>
<evidence type="ECO:0000256" key="10">
    <source>
        <dbReference type="ARBA" id="ARBA00022989"/>
    </source>
</evidence>
<comment type="subcellular location">
    <subcellularLocation>
        <location evidence="1">Endoplasmic reticulum membrane</location>
        <topology evidence="1">Multi-pass membrane protein</topology>
    </subcellularLocation>
</comment>
<comment type="pathway">
    <text evidence="2">Protein modification; protein glycosylation.</text>
</comment>
<dbReference type="PIRSF" id="PIRSF028810">
    <property type="entry name" value="Alpha1_2_glucosyltferase_Alg10"/>
    <property type="match status" value="1"/>
</dbReference>
<keyword evidence="11 14" id="KW-0472">Membrane</keyword>
<dbReference type="FunCoup" id="A5DZP8">
    <property type="interactions" value="649"/>
</dbReference>
<dbReference type="KEGG" id="lel:PVL30_003677"/>
<dbReference type="GeneID" id="5233165"/>
<evidence type="ECO:0000256" key="5">
    <source>
        <dbReference type="ARBA" id="ARBA00018512"/>
    </source>
</evidence>
<protein>
    <recommendedName>
        <fullName evidence="5 14">Dol-P-Glc:Glc(2)Man(9)GlcNAc(2)-PP-Dol alpha-1,2-glucosyltransferase</fullName>
        <ecNumber evidence="4 14">2.4.1.256</ecNumber>
    </recommendedName>
</protein>